<evidence type="ECO:0000313" key="2">
    <source>
        <dbReference type="Proteomes" id="UP000186922"/>
    </source>
</evidence>
<gene>
    <name evidence="1" type="primary">RvY_12134-1</name>
    <name evidence="1" type="synonym">RvY_12134.1</name>
    <name evidence="1" type="ORF">RvY_12134</name>
</gene>
<accession>A0A1D1VIJ2</accession>
<dbReference type="Proteomes" id="UP000186922">
    <property type="component" value="Unassembled WGS sequence"/>
</dbReference>
<protein>
    <submittedName>
        <fullName evidence="1">Uncharacterized protein</fullName>
    </submittedName>
</protein>
<proteinExistence type="predicted"/>
<evidence type="ECO:0000313" key="1">
    <source>
        <dbReference type="EMBL" id="GAV01420.1"/>
    </source>
</evidence>
<dbReference type="EMBL" id="BDGG01000007">
    <property type="protein sequence ID" value="GAV01420.1"/>
    <property type="molecule type" value="Genomic_DNA"/>
</dbReference>
<name>A0A1D1VIJ2_RAMVA</name>
<dbReference type="AlphaFoldDB" id="A0A1D1VIJ2"/>
<reference evidence="1 2" key="1">
    <citation type="journal article" date="2016" name="Nat. Commun.">
        <title>Extremotolerant tardigrade genome and improved radiotolerance of human cultured cells by tardigrade-unique protein.</title>
        <authorList>
            <person name="Hashimoto T."/>
            <person name="Horikawa D.D."/>
            <person name="Saito Y."/>
            <person name="Kuwahara H."/>
            <person name="Kozuka-Hata H."/>
            <person name="Shin-I T."/>
            <person name="Minakuchi Y."/>
            <person name="Ohishi K."/>
            <person name="Motoyama A."/>
            <person name="Aizu T."/>
            <person name="Enomoto A."/>
            <person name="Kondo K."/>
            <person name="Tanaka S."/>
            <person name="Hara Y."/>
            <person name="Koshikawa S."/>
            <person name="Sagara H."/>
            <person name="Miura T."/>
            <person name="Yokobori S."/>
            <person name="Miyagawa K."/>
            <person name="Suzuki Y."/>
            <person name="Kubo T."/>
            <person name="Oyama M."/>
            <person name="Kohara Y."/>
            <person name="Fujiyama A."/>
            <person name="Arakawa K."/>
            <person name="Katayama T."/>
            <person name="Toyoda A."/>
            <person name="Kunieda T."/>
        </authorList>
    </citation>
    <scope>NUCLEOTIDE SEQUENCE [LARGE SCALE GENOMIC DNA]</scope>
    <source>
        <strain evidence="1 2">YOKOZUNA-1</strain>
    </source>
</reference>
<sequence length="126" mass="13817">MRLATCWDRLSSIDLLPNPHPVNTIVLIMPPSALSPVVRFLENPSFIATRIFVATLMQEALLVTAMVPPLHKTSGKCLLQWIPSQKRSSSRAISSILKSYRLFLPVPGVSTSTASHPATVARLSRT</sequence>
<comment type="caution">
    <text evidence="1">The sequence shown here is derived from an EMBL/GenBank/DDBJ whole genome shotgun (WGS) entry which is preliminary data.</text>
</comment>
<keyword evidence="2" id="KW-1185">Reference proteome</keyword>
<organism evidence="1 2">
    <name type="scientific">Ramazzottius varieornatus</name>
    <name type="common">Water bear</name>
    <name type="synonym">Tardigrade</name>
    <dbReference type="NCBI Taxonomy" id="947166"/>
    <lineage>
        <taxon>Eukaryota</taxon>
        <taxon>Metazoa</taxon>
        <taxon>Ecdysozoa</taxon>
        <taxon>Tardigrada</taxon>
        <taxon>Eutardigrada</taxon>
        <taxon>Parachela</taxon>
        <taxon>Hypsibioidea</taxon>
        <taxon>Ramazzottiidae</taxon>
        <taxon>Ramazzottius</taxon>
    </lineage>
</organism>